<dbReference type="InterPro" id="IPR051377">
    <property type="entry name" value="DNA_Pol-Epsilon_Subunit"/>
</dbReference>
<dbReference type="Proteomes" id="UP000806378">
    <property type="component" value="Unassembled WGS sequence"/>
</dbReference>
<feature type="domain" description="Transcription factor CBF/NF-Y/archaeal histone" evidence="4">
    <location>
        <begin position="47"/>
        <end position="107"/>
    </location>
</feature>
<organism evidence="5 6">
    <name type="scientific">Corymbia citriodora subsp. variegata</name>
    <dbReference type="NCBI Taxonomy" id="360336"/>
    <lineage>
        <taxon>Eukaryota</taxon>
        <taxon>Viridiplantae</taxon>
        <taxon>Streptophyta</taxon>
        <taxon>Embryophyta</taxon>
        <taxon>Tracheophyta</taxon>
        <taxon>Spermatophyta</taxon>
        <taxon>Magnoliopsida</taxon>
        <taxon>eudicotyledons</taxon>
        <taxon>Gunneridae</taxon>
        <taxon>Pentapetalae</taxon>
        <taxon>rosids</taxon>
        <taxon>malvids</taxon>
        <taxon>Myrtales</taxon>
        <taxon>Myrtaceae</taxon>
        <taxon>Myrtoideae</taxon>
        <taxon>Eucalypteae</taxon>
        <taxon>Corymbia</taxon>
    </lineage>
</organism>
<feature type="compositionally biased region" description="Acidic residues" evidence="3">
    <location>
        <begin position="175"/>
        <end position="198"/>
    </location>
</feature>
<evidence type="ECO:0000256" key="1">
    <source>
        <dbReference type="ARBA" id="ARBA00004123"/>
    </source>
</evidence>
<evidence type="ECO:0000259" key="4">
    <source>
        <dbReference type="Pfam" id="PF00808"/>
    </source>
</evidence>
<dbReference type="GO" id="GO:0046982">
    <property type="term" value="F:protein heterodimerization activity"/>
    <property type="evidence" value="ECO:0007669"/>
    <property type="project" value="InterPro"/>
</dbReference>
<evidence type="ECO:0000313" key="6">
    <source>
        <dbReference type="Proteomes" id="UP000806378"/>
    </source>
</evidence>
<dbReference type="GO" id="GO:0006272">
    <property type="term" value="P:leading strand elongation"/>
    <property type="evidence" value="ECO:0007669"/>
    <property type="project" value="TreeGrafter"/>
</dbReference>
<keyword evidence="2" id="KW-0539">Nucleus</keyword>
<dbReference type="GO" id="GO:0031490">
    <property type="term" value="F:chromatin DNA binding"/>
    <property type="evidence" value="ECO:0007669"/>
    <property type="project" value="TreeGrafter"/>
</dbReference>
<comment type="caution">
    <text evidence="5">The sequence shown here is derived from an EMBL/GenBank/DDBJ whole genome shotgun (WGS) entry which is preliminary data.</text>
</comment>
<feature type="region of interest" description="Disordered" evidence="3">
    <location>
        <begin position="1"/>
        <end position="39"/>
    </location>
</feature>
<dbReference type="CDD" id="cd22928">
    <property type="entry name" value="HFD_POLE3_DPB4"/>
    <property type="match status" value="1"/>
</dbReference>
<dbReference type="GO" id="GO:0008622">
    <property type="term" value="C:epsilon DNA polymerase complex"/>
    <property type="evidence" value="ECO:0007669"/>
    <property type="project" value="TreeGrafter"/>
</dbReference>
<dbReference type="GO" id="GO:0008623">
    <property type="term" value="C:CHRAC"/>
    <property type="evidence" value="ECO:0007669"/>
    <property type="project" value="TreeGrafter"/>
</dbReference>
<feature type="region of interest" description="Disordered" evidence="3">
    <location>
        <begin position="132"/>
        <end position="240"/>
    </location>
</feature>
<dbReference type="AlphaFoldDB" id="A0A8T0CGA5"/>
<name>A0A8T0CGA5_CORYI</name>
<dbReference type="SUPFAM" id="SSF47113">
    <property type="entry name" value="Histone-fold"/>
    <property type="match status" value="1"/>
</dbReference>
<sequence length="240" mass="26139">MPRKSTAIEDAEQPIPDAPSSPKPPVSKKAKKSVQTDDLPTLETLLLPRSLIQRLARGALPPNTALQKDALTAISKSATVFVSMVAGVAAELTDKKTIQAEDVMRALGECEFGGMVERVKRETEVWEEEVRVKRRGWKDNQKERERAAKAEGGEKSTIVAGNGSMVEDTIPLEETVVDNEEEDDSVEEVENESEEDEGANVQLREDNGVGVEGDDSRSDRHKIMAPGGAVDVGSDEDEED</sequence>
<evidence type="ECO:0000256" key="3">
    <source>
        <dbReference type="SAM" id="MobiDB-lite"/>
    </source>
</evidence>
<feature type="compositionally biased region" description="Basic and acidic residues" evidence="3">
    <location>
        <begin position="132"/>
        <end position="154"/>
    </location>
</feature>
<dbReference type="InterPro" id="IPR009072">
    <property type="entry name" value="Histone-fold"/>
</dbReference>
<dbReference type="Gene3D" id="1.10.20.10">
    <property type="entry name" value="Histone, subunit A"/>
    <property type="match status" value="1"/>
</dbReference>
<dbReference type="PANTHER" id="PTHR46172:SF1">
    <property type="entry name" value="DNA POLYMERASE EPSILON SUBUNIT 3"/>
    <property type="match status" value="1"/>
</dbReference>
<dbReference type="InterPro" id="IPR003958">
    <property type="entry name" value="CBFA_NFYB_domain"/>
</dbReference>
<dbReference type="OrthoDB" id="1707486at2759"/>
<dbReference type="Gramene" id="rna-gnl|WGS:JABURB|Cocit.L0986.1">
    <property type="protein sequence ID" value="cds-KAF7845722.1"/>
    <property type="gene ID" value="gene-BT93_L0986"/>
</dbReference>
<dbReference type="PANTHER" id="PTHR46172">
    <property type="entry name" value="DNA POLYMERASE EPSILON SUBUNIT 3"/>
    <property type="match status" value="1"/>
</dbReference>
<proteinExistence type="predicted"/>
<dbReference type="GO" id="GO:0031507">
    <property type="term" value="P:heterochromatin formation"/>
    <property type="evidence" value="ECO:0007669"/>
    <property type="project" value="TreeGrafter"/>
</dbReference>
<gene>
    <name evidence="5" type="ORF">BT93_L0986</name>
</gene>
<evidence type="ECO:0000313" key="5">
    <source>
        <dbReference type="EMBL" id="KAF7845722.1"/>
    </source>
</evidence>
<evidence type="ECO:0000256" key="2">
    <source>
        <dbReference type="ARBA" id="ARBA00023242"/>
    </source>
</evidence>
<accession>A0A8T0CGA5</accession>
<keyword evidence="6" id="KW-1185">Reference proteome</keyword>
<reference evidence="5" key="1">
    <citation type="submission" date="2020-05" db="EMBL/GenBank/DDBJ databases">
        <title>WGS assembly of Corymbia citriodora subspecies variegata.</title>
        <authorList>
            <person name="Barry K."/>
            <person name="Hundley H."/>
            <person name="Shu S."/>
            <person name="Jenkins J."/>
            <person name="Grimwood J."/>
            <person name="Baten A."/>
        </authorList>
    </citation>
    <scope>NUCLEOTIDE SEQUENCE</scope>
    <source>
        <strain evidence="5">CV2-018</strain>
    </source>
</reference>
<protein>
    <recommendedName>
        <fullName evidence="4">Transcription factor CBF/NF-Y/archaeal histone domain-containing protein</fullName>
    </recommendedName>
</protein>
<dbReference type="EMBL" id="MU101788">
    <property type="protein sequence ID" value="KAF7845722.1"/>
    <property type="molecule type" value="Genomic_DNA"/>
</dbReference>
<dbReference type="GO" id="GO:0006974">
    <property type="term" value="P:DNA damage response"/>
    <property type="evidence" value="ECO:0007669"/>
    <property type="project" value="TreeGrafter"/>
</dbReference>
<comment type="subcellular location">
    <subcellularLocation>
        <location evidence="1">Nucleus</location>
    </subcellularLocation>
</comment>
<dbReference type="Pfam" id="PF00808">
    <property type="entry name" value="CBFD_NFYB_HMF"/>
    <property type="match status" value="1"/>
</dbReference>
<feature type="compositionally biased region" description="Pro residues" evidence="3">
    <location>
        <begin position="16"/>
        <end position="25"/>
    </location>
</feature>